<evidence type="ECO:0000259" key="1">
    <source>
        <dbReference type="Pfam" id="PF02627"/>
    </source>
</evidence>
<sequence length="150" mass="17041">MQARINFMELPKAFSDGLFRLGGYVKKSGLDPILLELINFRISTINGCAFCLDMHYKDAIALGEDPQRLYSLSAWRECPYYTDAERAVLAYAEEVNTLHVTDETYEEISRFFNKQQIADITLAVAAINTWNRLNRAFLTVPGGYQVGQFA</sequence>
<dbReference type="NCBIfam" id="TIGR00778">
    <property type="entry name" value="ahpD_dom"/>
    <property type="match status" value="1"/>
</dbReference>
<protein>
    <submittedName>
        <fullName evidence="2">Alkylhydroperoxidase AhpD family core domain-containing protein</fullName>
    </submittedName>
</protein>
<name>A0A1H4FWQ1_9BACT</name>
<feature type="domain" description="Carboxymuconolactone decarboxylase-like" evidence="1">
    <location>
        <begin position="16"/>
        <end position="94"/>
    </location>
</feature>
<dbReference type="OrthoDB" id="9801997at2"/>
<dbReference type="InterPro" id="IPR003779">
    <property type="entry name" value="CMD-like"/>
</dbReference>
<dbReference type="Pfam" id="PF02627">
    <property type="entry name" value="CMD"/>
    <property type="match status" value="1"/>
</dbReference>
<dbReference type="EMBL" id="FNRL01000029">
    <property type="protein sequence ID" value="SEB01783.1"/>
    <property type="molecule type" value="Genomic_DNA"/>
</dbReference>
<reference evidence="3" key="1">
    <citation type="submission" date="2016-10" db="EMBL/GenBank/DDBJ databases">
        <authorList>
            <person name="Varghese N."/>
            <person name="Submissions S."/>
        </authorList>
    </citation>
    <scope>NUCLEOTIDE SEQUENCE [LARGE SCALE GENOMIC DNA]</scope>
    <source>
        <strain evidence="3">DSM 23920</strain>
    </source>
</reference>
<keyword evidence="2" id="KW-0575">Peroxidase</keyword>
<organism evidence="2 3">
    <name type="scientific">Chitinophaga terrae</name>
    <name type="common">ex Kim and Jung 2007</name>
    <dbReference type="NCBI Taxonomy" id="408074"/>
    <lineage>
        <taxon>Bacteria</taxon>
        <taxon>Pseudomonadati</taxon>
        <taxon>Bacteroidota</taxon>
        <taxon>Chitinophagia</taxon>
        <taxon>Chitinophagales</taxon>
        <taxon>Chitinophagaceae</taxon>
        <taxon>Chitinophaga</taxon>
    </lineage>
</organism>
<dbReference type="STRING" id="408074.SAMN05660909_04749"/>
<keyword evidence="3" id="KW-1185">Reference proteome</keyword>
<dbReference type="InterPro" id="IPR029032">
    <property type="entry name" value="AhpD-like"/>
</dbReference>
<dbReference type="PANTHER" id="PTHR34846">
    <property type="entry name" value="4-CARBOXYMUCONOLACTONE DECARBOXYLASE FAMILY PROTEIN (AFU_ORTHOLOGUE AFUA_6G11590)"/>
    <property type="match status" value="1"/>
</dbReference>
<dbReference type="Proteomes" id="UP000199656">
    <property type="component" value="Unassembled WGS sequence"/>
</dbReference>
<dbReference type="GO" id="GO:0051920">
    <property type="term" value="F:peroxiredoxin activity"/>
    <property type="evidence" value="ECO:0007669"/>
    <property type="project" value="InterPro"/>
</dbReference>
<dbReference type="RefSeq" id="WP_089764839.1">
    <property type="nucleotide sequence ID" value="NZ_BKAT01000049.1"/>
</dbReference>
<accession>A0A1H4FWQ1</accession>
<dbReference type="SUPFAM" id="SSF69118">
    <property type="entry name" value="AhpD-like"/>
    <property type="match status" value="1"/>
</dbReference>
<keyword evidence="2" id="KW-0560">Oxidoreductase</keyword>
<dbReference type="PANTHER" id="PTHR34846:SF10">
    <property type="entry name" value="CYTOPLASMIC PROTEIN"/>
    <property type="match status" value="1"/>
</dbReference>
<proteinExistence type="predicted"/>
<evidence type="ECO:0000313" key="2">
    <source>
        <dbReference type="EMBL" id="SEB01783.1"/>
    </source>
</evidence>
<evidence type="ECO:0000313" key="3">
    <source>
        <dbReference type="Proteomes" id="UP000199656"/>
    </source>
</evidence>
<gene>
    <name evidence="2" type="ORF">SAMN05660909_04749</name>
</gene>
<dbReference type="AlphaFoldDB" id="A0A1H4FWQ1"/>
<dbReference type="InterPro" id="IPR004675">
    <property type="entry name" value="AhpD_core"/>
</dbReference>
<dbReference type="Gene3D" id="1.20.1290.10">
    <property type="entry name" value="AhpD-like"/>
    <property type="match status" value="1"/>
</dbReference>